<dbReference type="InterPro" id="IPR036691">
    <property type="entry name" value="Endo/exonu/phosph_ase_sf"/>
</dbReference>
<dbReference type="Proteomes" id="UP000807115">
    <property type="component" value="Chromosome 10"/>
</dbReference>
<name>A0A921Q4C5_SORBI</name>
<dbReference type="Gene3D" id="3.60.10.10">
    <property type="entry name" value="Endonuclease/exonuclease/phosphatase"/>
    <property type="match status" value="1"/>
</dbReference>
<organism evidence="1 2">
    <name type="scientific">Sorghum bicolor</name>
    <name type="common">Sorghum</name>
    <name type="synonym">Sorghum vulgare</name>
    <dbReference type="NCBI Taxonomy" id="4558"/>
    <lineage>
        <taxon>Eukaryota</taxon>
        <taxon>Viridiplantae</taxon>
        <taxon>Streptophyta</taxon>
        <taxon>Embryophyta</taxon>
        <taxon>Tracheophyta</taxon>
        <taxon>Spermatophyta</taxon>
        <taxon>Magnoliopsida</taxon>
        <taxon>Liliopsida</taxon>
        <taxon>Poales</taxon>
        <taxon>Poaceae</taxon>
        <taxon>PACMAD clade</taxon>
        <taxon>Panicoideae</taxon>
        <taxon>Andropogonodae</taxon>
        <taxon>Andropogoneae</taxon>
        <taxon>Sorghinae</taxon>
        <taxon>Sorghum</taxon>
    </lineage>
</organism>
<evidence type="ECO:0008006" key="3">
    <source>
        <dbReference type="Google" id="ProtNLM"/>
    </source>
</evidence>
<evidence type="ECO:0000313" key="1">
    <source>
        <dbReference type="EMBL" id="KAG0514130.1"/>
    </source>
</evidence>
<accession>A0A921Q4C5</accession>
<reference evidence="1" key="1">
    <citation type="journal article" date="2019" name="BMC Genomics">
        <title>A new reference genome for Sorghum bicolor reveals high levels of sequence similarity between sweet and grain genotypes: implications for the genetics of sugar metabolism.</title>
        <authorList>
            <person name="Cooper E.A."/>
            <person name="Brenton Z.W."/>
            <person name="Flinn B.S."/>
            <person name="Jenkins J."/>
            <person name="Shu S."/>
            <person name="Flowers D."/>
            <person name="Luo F."/>
            <person name="Wang Y."/>
            <person name="Xia P."/>
            <person name="Barry K."/>
            <person name="Daum C."/>
            <person name="Lipzen A."/>
            <person name="Yoshinaga Y."/>
            <person name="Schmutz J."/>
            <person name="Saski C."/>
            <person name="Vermerris W."/>
            <person name="Kresovich S."/>
        </authorList>
    </citation>
    <scope>NUCLEOTIDE SEQUENCE</scope>
</reference>
<gene>
    <name evidence="1" type="ORF">BDA96_10G163900</name>
</gene>
<dbReference type="AlphaFoldDB" id="A0A921Q4C5"/>
<evidence type="ECO:0000313" key="2">
    <source>
        <dbReference type="Proteomes" id="UP000807115"/>
    </source>
</evidence>
<sequence>MSDNHILFGNTRGLNSRVRRSIVRNIVQQQQASIVCLQESKILSSLCSPSEPWFLTNVYGPPNRGDKLAFLQELRHVAATCPSPKLVCADFNLIYQATDKSNGRLHRSLMHEFHHAIDNTQL</sequence>
<comment type="caution">
    <text evidence="1">The sequence shown here is derived from an EMBL/GenBank/DDBJ whole genome shotgun (WGS) entry which is preliminary data.</text>
</comment>
<protein>
    <recommendedName>
        <fullName evidence="3">Endonuclease/exonuclease/phosphatase domain-containing protein</fullName>
    </recommendedName>
</protein>
<dbReference type="EMBL" id="CM027689">
    <property type="protein sequence ID" value="KAG0514130.1"/>
    <property type="molecule type" value="Genomic_DNA"/>
</dbReference>
<reference evidence="1" key="2">
    <citation type="submission" date="2020-10" db="EMBL/GenBank/DDBJ databases">
        <authorList>
            <person name="Cooper E.A."/>
            <person name="Brenton Z.W."/>
            <person name="Flinn B.S."/>
            <person name="Jenkins J."/>
            <person name="Shu S."/>
            <person name="Flowers D."/>
            <person name="Luo F."/>
            <person name="Wang Y."/>
            <person name="Xia P."/>
            <person name="Barry K."/>
            <person name="Daum C."/>
            <person name="Lipzen A."/>
            <person name="Yoshinaga Y."/>
            <person name="Schmutz J."/>
            <person name="Saski C."/>
            <person name="Vermerris W."/>
            <person name="Kresovich S."/>
        </authorList>
    </citation>
    <scope>NUCLEOTIDE SEQUENCE</scope>
</reference>
<proteinExistence type="predicted"/>
<dbReference type="SUPFAM" id="SSF56219">
    <property type="entry name" value="DNase I-like"/>
    <property type="match status" value="1"/>
</dbReference>